<dbReference type="PROSITE" id="PS50097">
    <property type="entry name" value="BTB"/>
    <property type="match status" value="1"/>
</dbReference>
<name>A0A6J0PPG6_ELAGV</name>
<reference evidence="6" key="1">
    <citation type="submission" date="2025-08" db="UniProtKB">
        <authorList>
            <consortium name="RefSeq"/>
        </authorList>
    </citation>
    <scope>IDENTIFICATION</scope>
</reference>
<sequence length="464" mass="52280">MRSLSFCGANGACNTGTEVNLQFSWMDMEARAAGTCKFGDQTTSDVTVRLRNRDGRPEWFHCHSFILTKRSKFFANWLCKHPSDPRTESNNCIEVHCPGSESDHYVKLLKLIYLSEESVSDSWDSVKSALGVLQASMALQCETITKSCIQYLEAVPWDEKEEEEILEVVPTLGPEAMPILARMQPVNINATKSVFISAVRLATTIENSFPPFTDELKSSAQEQVEYMLLEDEETPLIAVDEDVKYEARAGLAKMFTTFEKGLSLLPSEYDQSPEAAEQRVLQSLLDLEWMCNILPKMEMMKDFVSGWACISDHVLATVPDEKYSSGLWAVKVKMMEVTGKALDAIGFGNVVLPALSRVQFLRTWLPYIRKLKPLLDSKSADNEAFPYKMDSDLCQNIEGAINSLVLALPSSDQAEILMDWMQRDEQLKYPDLSEAFEVWCYRTKSAKRRLLAGFNAIDNATITL</sequence>
<gene>
    <name evidence="6" type="primary">LOC105054618</name>
</gene>
<keyword evidence="3" id="KW-0833">Ubl conjugation pathway</keyword>
<proteinExistence type="predicted"/>
<dbReference type="InterPro" id="IPR011333">
    <property type="entry name" value="SKP1/BTB/POZ_sf"/>
</dbReference>
<dbReference type="Pfam" id="PF00651">
    <property type="entry name" value="BTB"/>
    <property type="match status" value="1"/>
</dbReference>
<dbReference type="AlphaFoldDB" id="A0A6J0PPG6"/>
<dbReference type="Pfam" id="PF25553">
    <property type="entry name" value="BTB-POZ_ANK-like"/>
    <property type="match status" value="1"/>
</dbReference>
<keyword evidence="5" id="KW-1185">Reference proteome</keyword>
<dbReference type="GeneID" id="105054618"/>
<dbReference type="InParanoid" id="A0A6J0PPG6"/>
<dbReference type="CDD" id="cd18186">
    <property type="entry name" value="BTB_POZ_ZBTB_KLHL-like"/>
    <property type="match status" value="1"/>
</dbReference>
<feature type="domain" description="BTB" evidence="4">
    <location>
        <begin position="44"/>
        <end position="121"/>
    </location>
</feature>
<comment type="pathway">
    <text evidence="2">Protein modification; protein ubiquitination.</text>
</comment>
<dbReference type="FunCoup" id="A0A6J0PPG6">
    <property type="interactions" value="355"/>
</dbReference>
<dbReference type="OrthoDB" id="1878759at2759"/>
<dbReference type="Proteomes" id="UP000504607">
    <property type="component" value="Chromosome 12"/>
</dbReference>
<evidence type="ECO:0000256" key="1">
    <source>
        <dbReference type="ARBA" id="ARBA00002668"/>
    </source>
</evidence>
<protein>
    <submittedName>
        <fullName evidence="6">BTB/POZ domain-containing protein At3g05675 isoform X1</fullName>
    </submittedName>
</protein>
<dbReference type="InterPro" id="IPR058039">
    <property type="entry name" value="At3g05675-like_ankyrin"/>
</dbReference>
<dbReference type="Gene3D" id="3.30.710.10">
    <property type="entry name" value="Potassium Channel Kv1.1, Chain A"/>
    <property type="match status" value="1"/>
</dbReference>
<evidence type="ECO:0000256" key="2">
    <source>
        <dbReference type="ARBA" id="ARBA00004906"/>
    </source>
</evidence>
<dbReference type="SMART" id="SM00225">
    <property type="entry name" value="BTB"/>
    <property type="match status" value="1"/>
</dbReference>
<dbReference type="RefSeq" id="XP_019709424.1">
    <property type="nucleotide sequence ID" value="XM_019853865.2"/>
</dbReference>
<evidence type="ECO:0000313" key="6">
    <source>
        <dbReference type="RefSeq" id="XP_019709424.1"/>
    </source>
</evidence>
<evidence type="ECO:0000259" key="4">
    <source>
        <dbReference type="PROSITE" id="PS50097"/>
    </source>
</evidence>
<dbReference type="InterPro" id="IPR000210">
    <property type="entry name" value="BTB/POZ_dom"/>
</dbReference>
<dbReference type="UniPathway" id="UPA00143"/>
<evidence type="ECO:0000313" key="5">
    <source>
        <dbReference type="Proteomes" id="UP000504607"/>
    </source>
</evidence>
<dbReference type="PANTHER" id="PTHR31060:SF7">
    <property type="entry name" value="OS06G0129200 PROTEIN"/>
    <property type="match status" value="1"/>
</dbReference>
<organism evidence="5 6">
    <name type="scientific">Elaeis guineensis var. tenera</name>
    <name type="common">Oil palm</name>
    <dbReference type="NCBI Taxonomy" id="51953"/>
    <lineage>
        <taxon>Eukaryota</taxon>
        <taxon>Viridiplantae</taxon>
        <taxon>Streptophyta</taxon>
        <taxon>Embryophyta</taxon>
        <taxon>Tracheophyta</taxon>
        <taxon>Spermatophyta</taxon>
        <taxon>Magnoliopsida</taxon>
        <taxon>Liliopsida</taxon>
        <taxon>Arecaceae</taxon>
        <taxon>Arecoideae</taxon>
        <taxon>Cocoseae</taxon>
        <taxon>Elaeidinae</taxon>
        <taxon>Elaeis</taxon>
    </lineage>
</organism>
<dbReference type="GO" id="GO:0016567">
    <property type="term" value="P:protein ubiquitination"/>
    <property type="evidence" value="ECO:0007669"/>
    <property type="project" value="UniProtKB-UniPathway"/>
</dbReference>
<dbReference type="InterPro" id="IPR038920">
    <property type="entry name" value="At3g05675-like"/>
</dbReference>
<dbReference type="PANTHER" id="PTHR31060">
    <property type="entry name" value="OSJNBA0011J08.25 PROTEIN-RELATED"/>
    <property type="match status" value="1"/>
</dbReference>
<dbReference type="SUPFAM" id="SSF54695">
    <property type="entry name" value="POZ domain"/>
    <property type="match status" value="1"/>
</dbReference>
<comment type="function">
    <text evidence="1">May act as a substrate-specific adapter of an E3 ubiquitin-protein ligase complex (CUL3-RBX1-BTB) which mediates the ubiquitination and subsequent proteasomal degradation of target proteins.</text>
</comment>
<evidence type="ECO:0000256" key="3">
    <source>
        <dbReference type="ARBA" id="ARBA00022786"/>
    </source>
</evidence>
<accession>A0A6J0PPG6</accession>